<evidence type="ECO:0000256" key="1">
    <source>
        <dbReference type="ARBA" id="ARBA00005417"/>
    </source>
</evidence>
<dbReference type="PANTHER" id="PTHR43335:SF4">
    <property type="entry name" value="ABC TRANSPORTER, ATP-BINDING PROTEIN"/>
    <property type="match status" value="1"/>
</dbReference>
<dbReference type="EMBL" id="UOGC01000161">
    <property type="protein sequence ID" value="VAX24189.1"/>
    <property type="molecule type" value="Genomic_DNA"/>
</dbReference>
<dbReference type="InterPro" id="IPR027417">
    <property type="entry name" value="P-loop_NTPase"/>
</dbReference>
<evidence type="ECO:0000313" key="6">
    <source>
        <dbReference type="EMBL" id="VAX24189.1"/>
    </source>
</evidence>
<keyword evidence="2" id="KW-0813">Transport</keyword>
<dbReference type="AlphaFoldDB" id="A0A3B1C1W9"/>
<name>A0A3B1C1W9_9ZZZZ</name>
<comment type="similarity">
    <text evidence="1">Belongs to the ABC transporter superfamily.</text>
</comment>
<evidence type="ECO:0000256" key="2">
    <source>
        <dbReference type="ARBA" id="ARBA00022448"/>
    </source>
</evidence>
<organism evidence="6">
    <name type="scientific">hydrothermal vent metagenome</name>
    <dbReference type="NCBI Taxonomy" id="652676"/>
    <lineage>
        <taxon>unclassified sequences</taxon>
        <taxon>metagenomes</taxon>
        <taxon>ecological metagenomes</taxon>
    </lineage>
</organism>
<protein>
    <submittedName>
        <fullName evidence="6">Gliding motility-associated ABC transporter ATP-binding protein GldA</fullName>
    </submittedName>
</protein>
<dbReference type="PANTHER" id="PTHR43335">
    <property type="entry name" value="ABC TRANSPORTER, ATP-BINDING PROTEIN"/>
    <property type="match status" value="1"/>
</dbReference>
<dbReference type="GO" id="GO:0005524">
    <property type="term" value="F:ATP binding"/>
    <property type="evidence" value="ECO:0007669"/>
    <property type="project" value="UniProtKB-KW"/>
</dbReference>
<evidence type="ECO:0000256" key="3">
    <source>
        <dbReference type="ARBA" id="ARBA00022741"/>
    </source>
</evidence>
<dbReference type="Pfam" id="PF00005">
    <property type="entry name" value="ABC_tran"/>
    <property type="match status" value="1"/>
</dbReference>
<feature type="domain" description="ABC transporter" evidence="5">
    <location>
        <begin position="2"/>
        <end position="231"/>
    </location>
</feature>
<evidence type="ECO:0000256" key="4">
    <source>
        <dbReference type="ARBA" id="ARBA00022840"/>
    </source>
</evidence>
<proteinExistence type="inferred from homology"/>
<dbReference type="InterPro" id="IPR003593">
    <property type="entry name" value="AAA+_ATPase"/>
</dbReference>
<accession>A0A3B1C1W9</accession>
<dbReference type="SMART" id="SM00382">
    <property type="entry name" value="AAA"/>
    <property type="match status" value="1"/>
</dbReference>
<dbReference type="PROSITE" id="PS50893">
    <property type="entry name" value="ABC_TRANSPORTER_2"/>
    <property type="match status" value="1"/>
</dbReference>
<dbReference type="InterPro" id="IPR003439">
    <property type="entry name" value="ABC_transporter-like_ATP-bd"/>
</dbReference>
<dbReference type="Gene3D" id="3.40.50.300">
    <property type="entry name" value="P-loop containing nucleotide triphosphate hydrolases"/>
    <property type="match status" value="1"/>
</dbReference>
<dbReference type="GO" id="GO:0016887">
    <property type="term" value="F:ATP hydrolysis activity"/>
    <property type="evidence" value="ECO:0007669"/>
    <property type="project" value="InterPro"/>
</dbReference>
<evidence type="ECO:0000259" key="5">
    <source>
        <dbReference type="PROSITE" id="PS50893"/>
    </source>
</evidence>
<keyword evidence="4 6" id="KW-0067">ATP-binding</keyword>
<sequence length="313" mass="34710">MIEVKDLTKRYGDARGIDNLSFEVAKGEVLGFLGPNGAGKTTTMRILTGFMPATSGSAVVAGYDIFEDSLKVRSRLGYLPETVPLYTDMQVPVYLRFVAGLKEVPWKKINHRVDEIMEQVGLTHMAHKFIGELSKGYRQRVGLAQALINDPEVLILDEPTIGLDPKQIVEIRSLIKNLGGERTVILSSHILPEISMLCERVIIIDEGRLKANDTPDNLMRQLSGDSRVRARIGGPSKNIQPELEKIKGVKAVLREGGGAGDTQSYVVDFDNGYQASSRLAKAVIEREWDLHELSPVKMTLEDIFIHIVTEEES</sequence>
<keyword evidence="3" id="KW-0547">Nucleotide-binding</keyword>
<gene>
    <name evidence="6" type="ORF">MNBD_NITROSPINAE01-1394</name>
</gene>
<dbReference type="SUPFAM" id="SSF52540">
    <property type="entry name" value="P-loop containing nucleoside triphosphate hydrolases"/>
    <property type="match status" value="1"/>
</dbReference>
<reference evidence="6" key="1">
    <citation type="submission" date="2018-06" db="EMBL/GenBank/DDBJ databases">
        <authorList>
            <person name="Zhirakovskaya E."/>
        </authorList>
    </citation>
    <scope>NUCLEOTIDE SEQUENCE</scope>
</reference>